<organism evidence="4">
    <name type="scientific">Thelazia callipaeda</name>
    <name type="common">Oriental eyeworm</name>
    <name type="synonym">Parasitic nematode</name>
    <dbReference type="NCBI Taxonomy" id="103827"/>
    <lineage>
        <taxon>Eukaryota</taxon>
        <taxon>Metazoa</taxon>
        <taxon>Ecdysozoa</taxon>
        <taxon>Nematoda</taxon>
        <taxon>Chromadorea</taxon>
        <taxon>Rhabditida</taxon>
        <taxon>Spirurina</taxon>
        <taxon>Spiruromorpha</taxon>
        <taxon>Thelazioidea</taxon>
        <taxon>Thelaziidae</taxon>
        <taxon>Thelazia</taxon>
    </lineage>
</organism>
<dbReference type="AlphaFoldDB" id="A0A0N5D2U6"/>
<feature type="region of interest" description="Disordered" evidence="1">
    <location>
        <begin position="55"/>
        <end position="129"/>
    </location>
</feature>
<evidence type="ECO:0000313" key="2">
    <source>
        <dbReference type="EMBL" id="VDN04645.1"/>
    </source>
</evidence>
<keyword evidence="3" id="KW-1185">Reference proteome</keyword>
<sequence length="129" mass="13910">MHIAHSATYYILANTKKAKRREANISPILNTKNKNIGDITETNIVIAYSSPTMDEAMKSSSNDQTPIGSAEKDSPEKIITSPEFETKTDDVLMRVTGGSYGSGFSPNPGANPNAHKSQPARLLTAESVQ</sequence>
<feature type="compositionally biased region" description="Polar residues" evidence="1">
    <location>
        <begin position="102"/>
        <end position="116"/>
    </location>
</feature>
<dbReference type="EMBL" id="UYYF01004485">
    <property type="protein sequence ID" value="VDN04645.1"/>
    <property type="molecule type" value="Genomic_DNA"/>
</dbReference>
<protein>
    <submittedName>
        <fullName evidence="4">Microtubule-associated protein Jupiter</fullName>
    </submittedName>
</protein>
<feature type="compositionally biased region" description="Polar residues" evidence="1">
    <location>
        <begin position="58"/>
        <end position="67"/>
    </location>
</feature>
<evidence type="ECO:0000256" key="1">
    <source>
        <dbReference type="SAM" id="MobiDB-lite"/>
    </source>
</evidence>
<dbReference type="WBParaSite" id="TCLT_0000722001-mRNA-1">
    <property type="protein sequence ID" value="TCLT_0000722001-mRNA-1"/>
    <property type="gene ID" value="TCLT_0000722001"/>
</dbReference>
<reference evidence="2 3" key="2">
    <citation type="submission" date="2018-11" db="EMBL/GenBank/DDBJ databases">
        <authorList>
            <consortium name="Pathogen Informatics"/>
        </authorList>
    </citation>
    <scope>NUCLEOTIDE SEQUENCE [LARGE SCALE GENOMIC DNA]</scope>
</reference>
<proteinExistence type="predicted"/>
<gene>
    <name evidence="2" type="ORF">TCLT_LOCUS7209</name>
</gene>
<dbReference type="Proteomes" id="UP000276776">
    <property type="component" value="Unassembled WGS sequence"/>
</dbReference>
<accession>A0A0N5D2U6</accession>
<name>A0A0N5D2U6_THECL</name>
<evidence type="ECO:0000313" key="3">
    <source>
        <dbReference type="Proteomes" id="UP000276776"/>
    </source>
</evidence>
<reference evidence="4" key="1">
    <citation type="submission" date="2017-02" db="UniProtKB">
        <authorList>
            <consortium name="WormBaseParasite"/>
        </authorList>
    </citation>
    <scope>IDENTIFICATION</scope>
</reference>
<evidence type="ECO:0000313" key="4">
    <source>
        <dbReference type="WBParaSite" id="TCLT_0000722001-mRNA-1"/>
    </source>
</evidence>